<name>Q11IT3_CHESB</name>
<dbReference type="OrthoDB" id="7863791at2"/>
<keyword evidence="1" id="KW-0732">Signal</keyword>
<proteinExistence type="predicted"/>
<dbReference type="eggNOG" id="ENOG5032T2K">
    <property type="taxonomic scope" value="Bacteria"/>
</dbReference>
<dbReference type="KEGG" id="mes:Meso_1296"/>
<evidence type="ECO:0000313" key="2">
    <source>
        <dbReference type="EMBL" id="ABG62692.1"/>
    </source>
</evidence>
<dbReference type="HOGENOM" id="CLU_791811_0_0_5"/>
<evidence type="ECO:0008006" key="3">
    <source>
        <dbReference type="Google" id="ProtNLM"/>
    </source>
</evidence>
<evidence type="ECO:0000256" key="1">
    <source>
        <dbReference type="SAM" id="SignalP"/>
    </source>
</evidence>
<accession>Q11IT3</accession>
<gene>
    <name evidence="2" type="ordered locus">Meso_1296</name>
</gene>
<feature type="chain" id="PRO_5004180163" description="DUF1176 domain-containing protein" evidence="1">
    <location>
        <begin position="24"/>
        <end position="345"/>
    </location>
</feature>
<sequence precursor="true">MKPRTLLQIAGSVLLTLGVEARAADPAYLDDRSSPEALVQSLYNAINRKEYARAYSYFGTPPAKDLDTYAAGYETTEQVDVVTGAASEDGAAGSIYYSLPVAIRAREASGEERVFAGCYELRFVQPSVQTSPYIPLQIESGQLKPSDSALAEALPASCGEGAAQTADATLQRAERLFDTVYGSICTGAGSESGTETESHVIRFNYEYDSQGTEPHEARLFRFFCDRGAYNEVHVYLLANENGEILPLNFASPELDIRYENGDREGRVEEVRIIGFKTEDRLVNSEFDPDTLTLLTHEKWRGVGDASSNGEWIFRSGSFSLVRYDVDASYDGEINPETVLDYATGP</sequence>
<dbReference type="EMBL" id="CP000390">
    <property type="protein sequence ID" value="ABG62692.1"/>
    <property type="molecule type" value="Genomic_DNA"/>
</dbReference>
<reference evidence="2" key="1">
    <citation type="submission" date="2006-06" db="EMBL/GenBank/DDBJ databases">
        <title>Complete sequence of chromosome of Chelativorans sp. BNC1.</title>
        <authorList>
            <consortium name="US DOE Joint Genome Institute"/>
            <person name="Copeland A."/>
            <person name="Lucas S."/>
            <person name="Lapidus A."/>
            <person name="Barry K."/>
            <person name="Detter J.C."/>
            <person name="Glavina del Rio T."/>
            <person name="Hammon N."/>
            <person name="Israni S."/>
            <person name="Dalin E."/>
            <person name="Tice H."/>
            <person name="Pitluck S."/>
            <person name="Chertkov O."/>
            <person name="Brettin T."/>
            <person name="Bruce D."/>
            <person name="Han C."/>
            <person name="Tapia R."/>
            <person name="Gilna P."/>
            <person name="Schmutz J."/>
            <person name="Larimer F."/>
            <person name="Land M."/>
            <person name="Hauser L."/>
            <person name="Kyrpides N."/>
            <person name="Mikhailova N."/>
            <person name="Richardson P."/>
        </authorList>
    </citation>
    <scope>NUCLEOTIDE SEQUENCE</scope>
    <source>
        <strain evidence="2">BNC1</strain>
    </source>
</reference>
<organism evidence="2">
    <name type="scientific">Chelativorans sp. (strain BNC1)</name>
    <dbReference type="NCBI Taxonomy" id="266779"/>
    <lineage>
        <taxon>Bacteria</taxon>
        <taxon>Pseudomonadati</taxon>
        <taxon>Pseudomonadota</taxon>
        <taxon>Alphaproteobacteria</taxon>
        <taxon>Hyphomicrobiales</taxon>
        <taxon>Phyllobacteriaceae</taxon>
        <taxon>Chelativorans</taxon>
    </lineage>
</organism>
<feature type="signal peptide" evidence="1">
    <location>
        <begin position="1"/>
        <end position="23"/>
    </location>
</feature>
<protein>
    <recommendedName>
        <fullName evidence="3">DUF1176 domain-containing protein</fullName>
    </recommendedName>
</protein>
<dbReference type="STRING" id="266779.Meso_1296"/>
<dbReference type="AlphaFoldDB" id="Q11IT3"/>